<dbReference type="EMBL" id="BNDW01000092">
    <property type="protein sequence ID" value="GHI25782.1"/>
    <property type="molecule type" value="Genomic_DNA"/>
</dbReference>
<dbReference type="EMBL" id="BNDW01000021">
    <property type="protein sequence ID" value="GHI22698.1"/>
    <property type="molecule type" value="Genomic_DNA"/>
</dbReference>
<dbReference type="PANTHER" id="PTHR23513:SF6">
    <property type="entry name" value="MAJOR FACILITATOR SUPERFAMILY ASSOCIATED DOMAIN-CONTAINING PROTEIN"/>
    <property type="match status" value="1"/>
</dbReference>
<feature type="transmembrane region" description="Helical" evidence="6">
    <location>
        <begin position="7"/>
        <end position="31"/>
    </location>
</feature>
<keyword evidence="4 6" id="KW-1133">Transmembrane helix</keyword>
<organism evidence="12 16">
    <name type="scientific">Streptomyces hydrogenans</name>
    <dbReference type="NCBI Taxonomy" id="1873719"/>
    <lineage>
        <taxon>Bacteria</taxon>
        <taxon>Bacillati</taxon>
        <taxon>Actinomycetota</taxon>
        <taxon>Actinomycetes</taxon>
        <taxon>Kitasatosporales</taxon>
        <taxon>Streptomycetaceae</taxon>
        <taxon>Streptomyces</taxon>
    </lineage>
</organism>
<protein>
    <recommendedName>
        <fullName evidence="17">MFS transporter</fullName>
    </recommendedName>
</protein>
<dbReference type="EMBL" id="BNDW01000012">
    <property type="protein sequence ID" value="GHI20422.1"/>
    <property type="molecule type" value="Genomic_DNA"/>
</dbReference>
<dbReference type="Gene3D" id="1.20.1250.20">
    <property type="entry name" value="MFS general substrate transporter like domains"/>
    <property type="match status" value="1"/>
</dbReference>
<evidence type="ECO:0000256" key="1">
    <source>
        <dbReference type="ARBA" id="ARBA00004651"/>
    </source>
</evidence>
<dbReference type="PANTHER" id="PTHR23513">
    <property type="entry name" value="INTEGRAL MEMBRANE EFFLUX PROTEIN-RELATED"/>
    <property type="match status" value="1"/>
</dbReference>
<keyword evidence="3 6" id="KW-0812">Transmembrane</keyword>
<keyword evidence="2" id="KW-1003">Cell membrane</keyword>
<evidence type="ECO:0000313" key="7">
    <source>
        <dbReference type="EMBL" id="GHI18659.1"/>
    </source>
</evidence>
<evidence type="ECO:0000313" key="12">
    <source>
        <dbReference type="EMBL" id="GHI22888.1"/>
    </source>
</evidence>
<accession>A0ABQ3PCY2</accession>
<evidence type="ECO:0008006" key="17">
    <source>
        <dbReference type="Google" id="ProtNLM"/>
    </source>
</evidence>
<sequence length="202" mass="21477">MVRRSPLLRALLVQGALFNFFEQALITLYLVVALRTLGMSTSAVGILLGVGAALAARLSACVRRTRLVALVMGFALIAPCVLPLSPHDSPYLAGVMAALAFLAYGVGLTVYNVHSIAIRHESVEAEYQGRVGAVYSFFAFGGTALGAAFAGWLTIWWDPQSAMWIPCAGLLAVLLLFVGFLRRIEAAGPAEHQTSEGAWTPA</sequence>
<dbReference type="InterPro" id="IPR011701">
    <property type="entry name" value="MFS"/>
</dbReference>
<comment type="subcellular location">
    <subcellularLocation>
        <location evidence="1">Cell membrane</location>
        <topology evidence="1">Multi-pass membrane protein</topology>
    </subcellularLocation>
</comment>
<evidence type="ECO:0000313" key="16">
    <source>
        <dbReference type="Proteomes" id="UP001052739"/>
    </source>
</evidence>
<evidence type="ECO:0000313" key="8">
    <source>
        <dbReference type="EMBL" id="GHI20323.1"/>
    </source>
</evidence>
<evidence type="ECO:0000313" key="11">
    <source>
        <dbReference type="EMBL" id="GHI22698.1"/>
    </source>
</evidence>
<dbReference type="SUPFAM" id="SSF103473">
    <property type="entry name" value="MFS general substrate transporter"/>
    <property type="match status" value="1"/>
</dbReference>
<feature type="transmembrane region" description="Helical" evidence="6">
    <location>
        <begin position="134"/>
        <end position="157"/>
    </location>
</feature>
<dbReference type="EMBL" id="BNDW01000073">
    <property type="protein sequence ID" value="GHI25444.1"/>
    <property type="molecule type" value="Genomic_DNA"/>
</dbReference>
<evidence type="ECO:0000313" key="15">
    <source>
        <dbReference type="EMBL" id="GHI25782.1"/>
    </source>
</evidence>
<keyword evidence="5 6" id="KW-0472">Membrane</keyword>
<reference evidence="12" key="1">
    <citation type="submission" date="2024-05" db="EMBL/GenBank/DDBJ databases">
        <title>Whole genome shotgun sequence of Streptomyces hydrogenans NBRC 13475.</title>
        <authorList>
            <person name="Komaki H."/>
            <person name="Tamura T."/>
        </authorList>
    </citation>
    <scope>NUCLEOTIDE SEQUENCE</scope>
    <source>
        <strain evidence="12">NBRC 13475</strain>
    </source>
</reference>
<dbReference type="EMBL" id="BNDW01000012">
    <property type="protein sequence ID" value="GHI20427.1"/>
    <property type="molecule type" value="Genomic_DNA"/>
</dbReference>
<feature type="transmembrane region" description="Helical" evidence="6">
    <location>
        <begin position="37"/>
        <end position="55"/>
    </location>
</feature>
<evidence type="ECO:0000313" key="13">
    <source>
        <dbReference type="EMBL" id="GHI24369.1"/>
    </source>
</evidence>
<keyword evidence="16" id="KW-1185">Reference proteome</keyword>
<feature type="transmembrane region" description="Helical" evidence="6">
    <location>
        <begin position="91"/>
        <end position="113"/>
    </location>
</feature>
<evidence type="ECO:0000256" key="6">
    <source>
        <dbReference type="SAM" id="Phobius"/>
    </source>
</evidence>
<dbReference type="RefSeq" id="WP_190225009.1">
    <property type="nucleotide sequence ID" value="NZ_BNBS01000081.1"/>
</dbReference>
<gene>
    <name evidence="7" type="ORF">Shyd_00300</name>
    <name evidence="8" type="ORF">Shyd_16940</name>
    <name evidence="9" type="ORF">Shyd_17930</name>
    <name evidence="10" type="ORF">Shyd_17980</name>
    <name evidence="11" type="ORF">Shyd_40690</name>
    <name evidence="12" type="ORF">Shyd_42590</name>
    <name evidence="13" type="ORF">Shyd_57400</name>
    <name evidence="14" type="ORF">Shyd_68150</name>
    <name evidence="15" type="ORF">Shyd_71530</name>
</gene>
<dbReference type="Proteomes" id="UP001052739">
    <property type="component" value="Unassembled WGS sequence"/>
</dbReference>
<feature type="transmembrane region" description="Helical" evidence="6">
    <location>
        <begin position="163"/>
        <end position="181"/>
    </location>
</feature>
<comment type="caution">
    <text evidence="12">The sequence shown here is derived from an EMBL/GenBank/DDBJ whole genome shotgun (WGS) entry which is preliminary data.</text>
</comment>
<proteinExistence type="predicted"/>
<evidence type="ECO:0000313" key="14">
    <source>
        <dbReference type="EMBL" id="GHI25444.1"/>
    </source>
</evidence>
<dbReference type="EMBL" id="BNDW01000031">
    <property type="protein sequence ID" value="GHI22888.1"/>
    <property type="molecule type" value="Genomic_DNA"/>
</dbReference>
<dbReference type="Pfam" id="PF07690">
    <property type="entry name" value="MFS_1"/>
    <property type="match status" value="1"/>
</dbReference>
<dbReference type="InterPro" id="IPR036259">
    <property type="entry name" value="MFS_trans_sf"/>
</dbReference>
<evidence type="ECO:0000313" key="9">
    <source>
        <dbReference type="EMBL" id="GHI20422.1"/>
    </source>
</evidence>
<evidence type="ECO:0000256" key="4">
    <source>
        <dbReference type="ARBA" id="ARBA00022989"/>
    </source>
</evidence>
<name>A0ABQ3PCY2_9ACTN</name>
<dbReference type="EMBL" id="BNDW01000007">
    <property type="protein sequence ID" value="GHI20323.1"/>
    <property type="molecule type" value="Genomic_DNA"/>
</dbReference>
<evidence type="ECO:0000313" key="10">
    <source>
        <dbReference type="EMBL" id="GHI20427.1"/>
    </source>
</evidence>
<evidence type="ECO:0000256" key="2">
    <source>
        <dbReference type="ARBA" id="ARBA00022475"/>
    </source>
</evidence>
<dbReference type="EMBL" id="BNDW01000003">
    <property type="protein sequence ID" value="GHI18659.1"/>
    <property type="molecule type" value="Genomic_DNA"/>
</dbReference>
<evidence type="ECO:0000256" key="5">
    <source>
        <dbReference type="ARBA" id="ARBA00023136"/>
    </source>
</evidence>
<dbReference type="EMBL" id="BNDW01000053">
    <property type="protein sequence ID" value="GHI24369.1"/>
    <property type="molecule type" value="Genomic_DNA"/>
</dbReference>
<evidence type="ECO:0000256" key="3">
    <source>
        <dbReference type="ARBA" id="ARBA00022692"/>
    </source>
</evidence>
<feature type="transmembrane region" description="Helical" evidence="6">
    <location>
        <begin position="67"/>
        <end position="85"/>
    </location>
</feature>